<keyword evidence="12" id="KW-1185">Reference proteome</keyword>
<dbReference type="GO" id="GO:0046983">
    <property type="term" value="F:protein dimerization activity"/>
    <property type="evidence" value="ECO:0007669"/>
    <property type="project" value="InterPro"/>
</dbReference>
<gene>
    <name evidence="11" type="ORF">RMCB_0483</name>
</gene>
<evidence type="ECO:0000256" key="8">
    <source>
        <dbReference type="ARBA" id="ARBA00023012"/>
    </source>
</evidence>
<dbReference type="Gene3D" id="3.30.565.10">
    <property type="entry name" value="Histidine kinase-like ATPase, C-terminal domain"/>
    <property type="match status" value="1"/>
</dbReference>
<keyword evidence="5" id="KW-0547">Nucleotide-binding</keyword>
<reference evidence="12" key="2">
    <citation type="submission" date="2016-02" db="EMBL/GenBank/DDBJ databases">
        <title>Draft genome sequence of five rapidly growing Mycobacterium species.</title>
        <authorList>
            <person name="Katahira K."/>
            <person name="Gotou Y."/>
            <person name="Iida K."/>
            <person name="Ogura Y."/>
            <person name="Hayashi T."/>
        </authorList>
    </citation>
    <scope>NUCLEOTIDE SEQUENCE [LARGE SCALE GENOMIC DNA]</scope>
    <source>
        <strain evidence="12">JCM15654</strain>
    </source>
</reference>
<protein>
    <recommendedName>
        <fullName evidence="2">histidine kinase</fullName>
        <ecNumber evidence="2">2.7.13.3</ecNumber>
    </recommendedName>
</protein>
<dbReference type="Pfam" id="PF02518">
    <property type="entry name" value="HATPase_c"/>
    <property type="match status" value="1"/>
</dbReference>
<dbReference type="GO" id="GO:0005524">
    <property type="term" value="F:ATP binding"/>
    <property type="evidence" value="ECO:0007669"/>
    <property type="project" value="UniProtKB-KW"/>
</dbReference>
<dbReference type="SMART" id="SM00387">
    <property type="entry name" value="HATPase_c"/>
    <property type="match status" value="1"/>
</dbReference>
<sequence>MSNPALAATALQWRRTNAVRDLVEADRELALLRQLIQAASSGPGVEPLAAAAARIITDATGTDACLVHVLDDTDRSLTLAGATPPFDHQVGRIRMQLGTGISGWVANHRQPVVITENKEGDSRYLAVDSLRDAAFTSLVSVPMETDPGGLVGELTVYTMERREFTSGDVELLLVIGRLIAGALHQARLHRRLVARERAHENFVEQVIEAQEFERRRLAGDIHDGISQRLVTLAYRLDAASQTMREQPDEAFVQLEAARDLVELTLQEARAAIGGLRPPVLDDLGLAGGLASLARSIPGLRIDADLADTRLPEHIELALYRIAQECLQNVVKHADATTARLTFAVNDTTAHLEINDDGVGFDTLEHPLGDDVTHGYGLLSMAERAELVGGRLNIRSRVGSGTCVTATIPLPHARD</sequence>
<dbReference type="Pfam" id="PF07730">
    <property type="entry name" value="HisKA_3"/>
    <property type="match status" value="1"/>
</dbReference>
<dbReference type="SUPFAM" id="SSF55874">
    <property type="entry name" value="ATPase domain of HSP90 chaperone/DNA topoisomerase II/histidine kinase"/>
    <property type="match status" value="1"/>
</dbReference>
<dbReference type="PANTHER" id="PTHR24421">
    <property type="entry name" value="NITRATE/NITRITE SENSOR PROTEIN NARX-RELATED"/>
    <property type="match status" value="1"/>
</dbReference>
<dbReference type="InterPro" id="IPR003594">
    <property type="entry name" value="HATPase_dom"/>
</dbReference>
<dbReference type="InterPro" id="IPR036890">
    <property type="entry name" value="HATPase_C_sf"/>
</dbReference>
<feature type="domain" description="Histidine kinase/HSP90-like ATPase" evidence="10">
    <location>
        <begin position="313"/>
        <end position="411"/>
    </location>
</feature>
<dbReference type="InterPro" id="IPR029016">
    <property type="entry name" value="GAF-like_dom_sf"/>
</dbReference>
<evidence type="ECO:0000313" key="11">
    <source>
        <dbReference type="EMBL" id="GAS86387.1"/>
    </source>
</evidence>
<evidence type="ECO:0000313" key="12">
    <source>
        <dbReference type="Proteomes" id="UP000069620"/>
    </source>
</evidence>
<dbReference type="CDD" id="cd16917">
    <property type="entry name" value="HATPase_UhpB-NarQ-NarX-like"/>
    <property type="match status" value="1"/>
</dbReference>
<evidence type="ECO:0000256" key="6">
    <source>
        <dbReference type="ARBA" id="ARBA00022777"/>
    </source>
</evidence>
<dbReference type="Proteomes" id="UP000069620">
    <property type="component" value="Unassembled WGS sequence"/>
</dbReference>
<dbReference type="SMART" id="SM00065">
    <property type="entry name" value="GAF"/>
    <property type="match status" value="1"/>
</dbReference>
<keyword evidence="8" id="KW-0902">Two-component regulatory system</keyword>
<evidence type="ECO:0000259" key="10">
    <source>
        <dbReference type="SMART" id="SM00387"/>
    </source>
</evidence>
<evidence type="ECO:0000256" key="2">
    <source>
        <dbReference type="ARBA" id="ARBA00012438"/>
    </source>
</evidence>
<keyword evidence="4" id="KW-0808">Transferase</keyword>
<dbReference type="GO" id="GO:0016020">
    <property type="term" value="C:membrane"/>
    <property type="evidence" value="ECO:0007669"/>
    <property type="project" value="InterPro"/>
</dbReference>
<proteinExistence type="predicted"/>
<evidence type="ECO:0000256" key="7">
    <source>
        <dbReference type="ARBA" id="ARBA00022840"/>
    </source>
</evidence>
<accession>A0A117I456</accession>
<dbReference type="GO" id="GO:0000155">
    <property type="term" value="F:phosphorelay sensor kinase activity"/>
    <property type="evidence" value="ECO:0007669"/>
    <property type="project" value="InterPro"/>
</dbReference>
<keyword evidence="7" id="KW-0067">ATP-binding</keyword>
<reference evidence="12" key="1">
    <citation type="journal article" date="2016" name="Genome Announc.">
        <title>Draft Genome Sequences of Five Rapidly Growing Mycobacterium Species, M. thermoresistibile, M. fortuitum subsp. acetamidolyticum, M. canariasense, M. brisbanense, and M. novocastrense.</title>
        <authorList>
            <person name="Katahira K."/>
            <person name="Ogura Y."/>
            <person name="Gotoh Y."/>
            <person name="Hayashi T."/>
        </authorList>
    </citation>
    <scope>NUCLEOTIDE SEQUENCE [LARGE SCALE GENOMIC DNA]</scope>
    <source>
        <strain evidence="12">JCM15654</strain>
    </source>
</reference>
<evidence type="ECO:0000256" key="5">
    <source>
        <dbReference type="ARBA" id="ARBA00022741"/>
    </source>
</evidence>
<dbReference type="Gene3D" id="1.20.5.1930">
    <property type="match status" value="1"/>
</dbReference>
<dbReference type="InterPro" id="IPR011712">
    <property type="entry name" value="Sig_transdc_His_kin_sub3_dim/P"/>
</dbReference>
<evidence type="ECO:0000256" key="3">
    <source>
        <dbReference type="ARBA" id="ARBA00022553"/>
    </source>
</evidence>
<dbReference type="PANTHER" id="PTHR24421:SF10">
    <property type="entry name" value="NITRATE_NITRITE SENSOR PROTEIN NARQ"/>
    <property type="match status" value="1"/>
</dbReference>
<dbReference type="EMBL" id="BCSX01000006">
    <property type="protein sequence ID" value="GAS86387.1"/>
    <property type="molecule type" value="Genomic_DNA"/>
</dbReference>
<comment type="catalytic activity">
    <reaction evidence="1">
        <text>ATP + protein L-histidine = ADP + protein N-phospho-L-histidine.</text>
        <dbReference type="EC" id="2.7.13.3"/>
    </reaction>
</comment>
<dbReference type="AlphaFoldDB" id="A0A117I456"/>
<organism evidence="11 12">
    <name type="scientific">Mycolicibacterium brisbanense</name>
    <dbReference type="NCBI Taxonomy" id="146020"/>
    <lineage>
        <taxon>Bacteria</taxon>
        <taxon>Bacillati</taxon>
        <taxon>Actinomycetota</taxon>
        <taxon>Actinomycetes</taxon>
        <taxon>Mycobacteriales</taxon>
        <taxon>Mycobacteriaceae</taxon>
        <taxon>Mycolicibacterium</taxon>
    </lineage>
</organism>
<evidence type="ECO:0000256" key="1">
    <source>
        <dbReference type="ARBA" id="ARBA00000085"/>
    </source>
</evidence>
<feature type="domain" description="GAF" evidence="9">
    <location>
        <begin position="44"/>
        <end position="193"/>
    </location>
</feature>
<dbReference type="RefSeq" id="WP_407662097.1">
    <property type="nucleotide sequence ID" value="NZ_BCSX01000006.1"/>
</dbReference>
<evidence type="ECO:0000256" key="4">
    <source>
        <dbReference type="ARBA" id="ARBA00022679"/>
    </source>
</evidence>
<evidence type="ECO:0000259" key="9">
    <source>
        <dbReference type="SMART" id="SM00065"/>
    </source>
</evidence>
<dbReference type="Pfam" id="PF13185">
    <property type="entry name" value="GAF_2"/>
    <property type="match status" value="1"/>
</dbReference>
<name>A0A117I456_9MYCO</name>
<keyword evidence="6 11" id="KW-0418">Kinase</keyword>
<dbReference type="EC" id="2.7.13.3" evidence="2"/>
<dbReference type="InterPro" id="IPR003018">
    <property type="entry name" value="GAF"/>
</dbReference>
<dbReference type="Gene3D" id="3.30.450.40">
    <property type="match status" value="1"/>
</dbReference>
<dbReference type="SUPFAM" id="SSF55781">
    <property type="entry name" value="GAF domain-like"/>
    <property type="match status" value="1"/>
</dbReference>
<comment type="caution">
    <text evidence="11">The sequence shown here is derived from an EMBL/GenBank/DDBJ whole genome shotgun (WGS) entry which is preliminary data.</text>
</comment>
<keyword evidence="3" id="KW-0597">Phosphoprotein</keyword>
<dbReference type="InterPro" id="IPR050482">
    <property type="entry name" value="Sensor_HK_TwoCompSys"/>
</dbReference>
<dbReference type="STRING" id="146020.RMCB_0483"/>